<dbReference type="EMBL" id="BGZK01000036">
    <property type="protein sequence ID" value="GBP09525.1"/>
    <property type="molecule type" value="Genomic_DNA"/>
</dbReference>
<organism evidence="3 4">
    <name type="scientific">Eumeta variegata</name>
    <name type="common">Bagworm moth</name>
    <name type="synonym">Eumeta japonica</name>
    <dbReference type="NCBI Taxonomy" id="151549"/>
    <lineage>
        <taxon>Eukaryota</taxon>
        <taxon>Metazoa</taxon>
        <taxon>Ecdysozoa</taxon>
        <taxon>Arthropoda</taxon>
        <taxon>Hexapoda</taxon>
        <taxon>Insecta</taxon>
        <taxon>Pterygota</taxon>
        <taxon>Neoptera</taxon>
        <taxon>Endopterygota</taxon>
        <taxon>Lepidoptera</taxon>
        <taxon>Glossata</taxon>
        <taxon>Ditrysia</taxon>
        <taxon>Tineoidea</taxon>
        <taxon>Psychidae</taxon>
        <taxon>Oiketicinae</taxon>
        <taxon>Eumeta</taxon>
    </lineage>
</organism>
<evidence type="ECO:0000313" key="3">
    <source>
        <dbReference type="EMBL" id="GBP09525.1"/>
    </source>
</evidence>
<name>A0A4C1T5Q8_EUMVA</name>
<accession>A0A4C1T5Q8</accession>
<reference evidence="3 4" key="1">
    <citation type="journal article" date="2019" name="Commun. Biol.">
        <title>The bagworm genome reveals a unique fibroin gene that provides high tensile strength.</title>
        <authorList>
            <person name="Kono N."/>
            <person name="Nakamura H."/>
            <person name="Ohtoshi R."/>
            <person name="Tomita M."/>
            <person name="Numata K."/>
            <person name="Arakawa K."/>
        </authorList>
    </citation>
    <scope>NUCLEOTIDE SEQUENCE [LARGE SCALE GENOMIC DNA]</scope>
</reference>
<dbReference type="PROSITE" id="PS51029">
    <property type="entry name" value="MADF"/>
    <property type="match status" value="1"/>
</dbReference>
<protein>
    <recommendedName>
        <fullName evidence="2">MADF domain-containing protein</fullName>
    </recommendedName>
</protein>
<evidence type="ECO:0000259" key="2">
    <source>
        <dbReference type="PROSITE" id="PS51029"/>
    </source>
</evidence>
<evidence type="ECO:0000313" key="4">
    <source>
        <dbReference type="Proteomes" id="UP000299102"/>
    </source>
</evidence>
<proteinExistence type="predicted"/>
<gene>
    <name evidence="3" type="ORF">EVAR_76542_1</name>
</gene>
<dbReference type="OrthoDB" id="6616165at2759"/>
<dbReference type="Pfam" id="PF10545">
    <property type="entry name" value="MADF_DNA_bdg"/>
    <property type="match status" value="1"/>
</dbReference>
<dbReference type="InterPro" id="IPR006578">
    <property type="entry name" value="MADF-dom"/>
</dbReference>
<dbReference type="Proteomes" id="UP000299102">
    <property type="component" value="Unassembled WGS sequence"/>
</dbReference>
<sequence length="176" mass="21130">MFDTERFIIEVQNRVCFWDSREKPDRTAKKRAWEEIVKILYDNWDSEIETKQRELEMEAHKRLSRKRKKKQDNTRSGSAAPKKRKNSYIELLRFLDVVKESRVSSGNISAPAVEEYCLINSYHFYRIHHEFTTTPYKRRQPTDDLPLNIQCGWYRIERIDRRRSSTTECSSSVASF</sequence>
<keyword evidence="4" id="KW-1185">Reference proteome</keyword>
<comment type="caution">
    <text evidence="3">The sequence shown here is derived from an EMBL/GenBank/DDBJ whole genome shotgun (WGS) entry which is preliminary data.</text>
</comment>
<feature type="domain" description="MADF" evidence="2">
    <location>
        <begin position="6"/>
        <end position="100"/>
    </location>
</feature>
<feature type="region of interest" description="Disordered" evidence="1">
    <location>
        <begin position="59"/>
        <end position="83"/>
    </location>
</feature>
<evidence type="ECO:0000256" key="1">
    <source>
        <dbReference type="SAM" id="MobiDB-lite"/>
    </source>
</evidence>
<dbReference type="AlphaFoldDB" id="A0A4C1T5Q8"/>